<name>A0A4C1UGN0_EUMVA</name>
<accession>A0A4C1UGN0</accession>
<protein>
    <submittedName>
        <fullName evidence="2">Uncharacterized protein</fullName>
    </submittedName>
</protein>
<comment type="caution">
    <text evidence="2">The sequence shown here is derived from an EMBL/GenBank/DDBJ whole genome shotgun (WGS) entry which is preliminary data.</text>
</comment>
<feature type="region of interest" description="Disordered" evidence="1">
    <location>
        <begin position="185"/>
        <end position="256"/>
    </location>
</feature>
<sequence length="256" mass="29071">MVQCTKRRRIHAAAPAPRRSRRARPLATQIFMERVRRCPRRSIFDVVRRAARRRPPRAARRVTKSWGFRASRHNTAAYRALHCYRVVLKRHRLRLKATVPPSVLIGPRVRLSISIGNREKLQPRSRNQIKCCKSIGDGEVRLQIKGTYVRTEGHVLEYVSGRGAGRGARGRDTAVALNPLPQMSPRARARAPRPVPPTVRGIQLHTTPTPDFNHPEYRTRHCINALLNNRRPGGRGGGRRGRPAPAHASDRARLRC</sequence>
<proteinExistence type="predicted"/>
<keyword evidence="3" id="KW-1185">Reference proteome</keyword>
<gene>
    <name evidence="2" type="ORF">EVAR_19597_1</name>
</gene>
<dbReference type="AlphaFoldDB" id="A0A4C1UGN0"/>
<evidence type="ECO:0000313" key="3">
    <source>
        <dbReference type="Proteomes" id="UP000299102"/>
    </source>
</evidence>
<evidence type="ECO:0000256" key="1">
    <source>
        <dbReference type="SAM" id="MobiDB-lite"/>
    </source>
</evidence>
<reference evidence="2 3" key="1">
    <citation type="journal article" date="2019" name="Commun. Biol.">
        <title>The bagworm genome reveals a unique fibroin gene that provides high tensile strength.</title>
        <authorList>
            <person name="Kono N."/>
            <person name="Nakamura H."/>
            <person name="Ohtoshi R."/>
            <person name="Tomita M."/>
            <person name="Numata K."/>
            <person name="Arakawa K."/>
        </authorList>
    </citation>
    <scope>NUCLEOTIDE SEQUENCE [LARGE SCALE GENOMIC DNA]</scope>
</reference>
<dbReference type="Proteomes" id="UP000299102">
    <property type="component" value="Unassembled WGS sequence"/>
</dbReference>
<feature type="compositionally biased region" description="Basic residues" evidence="1">
    <location>
        <begin position="1"/>
        <end position="11"/>
    </location>
</feature>
<organism evidence="2 3">
    <name type="scientific">Eumeta variegata</name>
    <name type="common">Bagworm moth</name>
    <name type="synonym">Eumeta japonica</name>
    <dbReference type="NCBI Taxonomy" id="151549"/>
    <lineage>
        <taxon>Eukaryota</taxon>
        <taxon>Metazoa</taxon>
        <taxon>Ecdysozoa</taxon>
        <taxon>Arthropoda</taxon>
        <taxon>Hexapoda</taxon>
        <taxon>Insecta</taxon>
        <taxon>Pterygota</taxon>
        <taxon>Neoptera</taxon>
        <taxon>Endopterygota</taxon>
        <taxon>Lepidoptera</taxon>
        <taxon>Glossata</taxon>
        <taxon>Ditrysia</taxon>
        <taxon>Tineoidea</taxon>
        <taxon>Psychidae</taxon>
        <taxon>Oiketicinae</taxon>
        <taxon>Eumeta</taxon>
    </lineage>
</organism>
<evidence type="ECO:0000313" key="2">
    <source>
        <dbReference type="EMBL" id="GBP25116.1"/>
    </source>
</evidence>
<dbReference type="EMBL" id="BGZK01000169">
    <property type="protein sequence ID" value="GBP25116.1"/>
    <property type="molecule type" value="Genomic_DNA"/>
</dbReference>
<feature type="region of interest" description="Disordered" evidence="1">
    <location>
        <begin position="1"/>
        <end position="23"/>
    </location>
</feature>